<dbReference type="eggNOG" id="COG3591">
    <property type="taxonomic scope" value="Bacteria"/>
</dbReference>
<reference evidence="1 2" key="1">
    <citation type="submission" date="2013-09" db="EMBL/GenBank/DDBJ databases">
        <title>Genome sequencing of Arenimonas malthae.</title>
        <authorList>
            <person name="Chen F."/>
            <person name="Wang G."/>
        </authorList>
    </citation>
    <scope>NUCLEOTIDE SEQUENCE [LARGE SCALE GENOMIC DNA]</scope>
    <source>
        <strain evidence="1 2">CC-JY-1</strain>
    </source>
</reference>
<sequence length="516" mass="55768">MDPKRILEVQERNARRGNAPVQLGINRTVTAPLPALQWMPVGRGFVARLQVTSPDALGMRVGLDLSMLPGAAELRFAGDLAPGRITRVPVAKARTLLAEGLYWSPPTDGATQVIEVFVPAGTEIAGLALAAPEISHLLTNAQERFSLAKAIGMSAPCNVDTRCREEALGQDFINAKNAVTLLVFTERGSFGCAGTLLNDTDPDTQIPYVWTTHYCPRFQAAANTLVSYWGFEATACGSGVAAEHVVLGGGAEIVFVDEYRQPGPFSTESAILRLNEHPPAGAYYAGWNTASLARGDSVVSIQHPFADLKKSSLGQMRFPGDHHYMVGWASGTAVWEDRGAGLFTLGEEGYQLRGGLVDSFASCANSGDLSHNENLSHFSRFDAAWPYVKAFLDPELLGPRPTRNYTGAWYSPEEPGWGLTLHQYPQPQHNLFAMFFIYDQAGQAQWLELEGSWTATDVRSGNLLQSTAGPWGPAYNPANRQFTVAGNATLAFTSNTTANVTFTVNGATRSISLQKL</sequence>
<protein>
    <submittedName>
        <fullName evidence="1">Uncharacterized protein</fullName>
    </submittedName>
</protein>
<dbReference type="STRING" id="1384054.N790_04935"/>
<dbReference type="InterPro" id="IPR043504">
    <property type="entry name" value="Peptidase_S1_PA_chymotrypsin"/>
</dbReference>
<comment type="caution">
    <text evidence="1">The sequence shown here is derived from an EMBL/GenBank/DDBJ whole genome shotgun (WGS) entry which is preliminary data.</text>
</comment>
<dbReference type="Proteomes" id="UP000029392">
    <property type="component" value="Unassembled WGS sequence"/>
</dbReference>
<keyword evidence="2" id="KW-1185">Reference proteome</keyword>
<evidence type="ECO:0000313" key="2">
    <source>
        <dbReference type="Proteomes" id="UP000029392"/>
    </source>
</evidence>
<dbReference type="PANTHER" id="PTHR36234:SF5">
    <property type="entry name" value="LYSYL ENDOPEPTIDASE"/>
    <property type="match status" value="1"/>
</dbReference>
<dbReference type="SUPFAM" id="SSF50494">
    <property type="entry name" value="Trypsin-like serine proteases"/>
    <property type="match status" value="1"/>
</dbReference>
<gene>
    <name evidence="1" type="ORF">N790_04935</name>
</gene>
<dbReference type="Gene3D" id="2.40.10.10">
    <property type="entry name" value="Trypsin-like serine proteases"/>
    <property type="match status" value="2"/>
</dbReference>
<dbReference type="InterPro" id="IPR009003">
    <property type="entry name" value="Peptidase_S1_PA"/>
</dbReference>
<dbReference type="AlphaFoldDB" id="A0A091BDN7"/>
<organism evidence="1 2">
    <name type="scientific">Arenimonas malthae CC-JY-1</name>
    <dbReference type="NCBI Taxonomy" id="1384054"/>
    <lineage>
        <taxon>Bacteria</taxon>
        <taxon>Pseudomonadati</taxon>
        <taxon>Pseudomonadota</taxon>
        <taxon>Gammaproteobacteria</taxon>
        <taxon>Lysobacterales</taxon>
        <taxon>Lysobacteraceae</taxon>
        <taxon>Arenimonas</taxon>
    </lineage>
</organism>
<proteinExistence type="predicted"/>
<accession>A0A091BDN7</accession>
<dbReference type="PATRIC" id="fig|1384054.3.peg.867"/>
<dbReference type="PANTHER" id="PTHR36234">
    <property type="entry name" value="LYSYL ENDOPEPTIDASE"/>
    <property type="match status" value="1"/>
</dbReference>
<dbReference type="OrthoDB" id="5619888at2"/>
<dbReference type="EMBL" id="AVCH01000084">
    <property type="protein sequence ID" value="KFN50808.1"/>
    <property type="molecule type" value="Genomic_DNA"/>
</dbReference>
<name>A0A091BDN7_9GAMM</name>
<evidence type="ECO:0000313" key="1">
    <source>
        <dbReference type="EMBL" id="KFN50808.1"/>
    </source>
</evidence>
<dbReference type="RefSeq" id="WP_043801409.1">
    <property type="nucleotide sequence ID" value="NZ_AVCH01000084.1"/>
</dbReference>